<keyword evidence="6 10" id="KW-0594">Phospholipid biosynthesis</keyword>
<comment type="subunit">
    <text evidence="9 10">Homodimer. Probably interacts with PlsY.</text>
</comment>
<evidence type="ECO:0000256" key="9">
    <source>
        <dbReference type="ARBA" id="ARBA00046608"/>
    </source>
</evidence>
<gene>
    <name evidence="10" type="primary">plsX</name>
    <name evidence="11" type="ORF">EI71_00522</name>
</gene>
<dbReference type="EC" id="2.3.1.274" evidence="8 10"/>
<dbReference type="Gene3D" id="3.40.718.10">
    <property type="entry name" value="Isopropylmalate Dehydrogenase"/>
    <property type="match status" value="1"/>
</dbReference>
<keyword evidence="3 10" id="KW-0444">Lipid biosynthesis</keyword>
<evidence type="ECO:0000256" key="1">
    <source>
        <dbReference type="ARBA" id="ARBA00001232"/>
    </source>
</evidence>
<dbReference type="PANTHER" id="PTHR30100:SF1">
    <property type="entry name" value="PHOSPHATE ACYLTRANSFERASE"/>
    <property type="match status" value="1"/>
</dbReference>
<evidence type="ECO:0000256" key="5">
    <source>
        <dbReference type="ARBA" id="ARBA00023098"/>
    </source>
</evidence>
<dbReference type="PANTHER" id="PTHR30100">
    <property type="entry name" value="FATTY ACID/PHOSPHOLIPID SYNTHESIS PROTEIN PLSX"/>
    <property type="match status" value="1"/>
</dbReference>
<name>A0A397RV43_9MOLU</name>
<keyword evidence="12" id="KW-1185">Reference proteome</keyword>
<comment type="function">
    <text evidence="10">Catalyzes the reversible formation of acyl-phosphate (acyl-PO(4)) from acyl-[acyl-carrier-protein] (acyl-ACP). This enzyme utilizes acyl-ACP as fatty acyl donor, but not acyl-CoA.</text>
</comment>
<dbReference type="InterPro" id="IPR003664">
    <property type="entry name" value="FA_synthesis"/>
</dbReference>
<dbReference type="NCBIfam" id="TIGR00182">
    <property type="entry name" value="plsX"/>
    <property type="match status" value="1"/>
</dbReference>
<dbReference type="GO" id="GO:0043811">
    <property type="term" value="F:phosphate:acyl-[acyl carrier protein] acyltransferase activity"/>
    <property type="evidence" value="ECO:0007669"/>
    <property type="project" value="UniProtKB-UniRule"/>
</dbReference>
<dbReference type="FunCoup" id="A0A397RV43">
    <property type="interactions" value="200"/>
</dbReference>
<comment type="catalytic activity">
    <reaction evidence="1 10">
        <text>a fatty acyl-[ACP] + phosphate = an acyl phosphate + holo-[ACP]</text>
        <dbReference type="Rhea" id="RHEA:42292"/>
        <dbReference type="Rhea" id="RHEA-COMP:9685"/>
        <dbReference type="Rhea" id="RHEA-COMP:14125"/>
        <dbReference type="ChEBI" id="CHEBI:43474"/>
        <dbReference type="ChEBI" id="CHEBI:59918"/>
        <dbReference type="ChEBI" id="CHEBI:64479"/>
        <dbReference type="ChEBI" id="CHEBI:138651"/>
        <dbReference type="EC" id="2.3.1.274"/>
    </reaction>
</comment>
<comment type="similarity">
    <text evidence="10">Belongs to the PlsX family.</text>
</comment>
<comment type="subcellular location">
    <subcellularLocation>
        <location evidence="10">Cytoplasm</location>
    </subcellularLocation>
    <text evidence="10">Associated with the membrane possibly through PlsY.</text>
</comment>
<keyword evidence="11" id="KW-0012">Acyltransferase</keyword>
<keyword evidence="4 10" id="KW-0808">Transferase</keyword>
<proteinExistence type="inferred from homology"/>
<sequence>MIRIAVDANGGDNGVNTTVPAAMMAVKEFDDIEIVLFGDEEKIKPLLTNSERISIVHTKETLSMGEKDPVRAVRKQKEASLVKALYAAKNGEVDAVVTNGPTQCVVMGAHLIIRRIKEMERVALCPIIPNFDGHPRLLLDVGANVELKANHYAEFAIFATVTAKEILGIKNPTVGLLNIGSEPGKGREIDKEAYELLESLEGINFKGNVEPDKLIDCPTDIVVSDGYCGNIALKSFEGTAKGMGRMLKQEIKASLGGKIGYLFMRKNLKRFAGRMDASEVGGAMILGIGKPVVKAHGNADSKTFKSAIRQVRNMVKADLINKVVEALPKKSGEEVE</sequence>
<dbReference type="GO" id="GO:0008654">
    <property type="term" value="P:phospholipid biosynthetic process"/>
    <property type="evidence" value="ECO:0007669"/>
    <property type="project" value="UniProtKB-KW"/>
</dbReference>
<evidence type="ECO:0000313" key="12">
    <source>
        <dbReference type="Proteomes" id="UP000266506"/>
    </source>
</evidence>
<organism evidence="11 12">
    <name type="scientific">Anaeroplasma bactoclasticum</name>
    <dbReference type="NCBI Taxonomy" id="2088"/>
    <lineage>
        <taxon>Bacteria</taxon>
        <taxon>Bacillati</taxon>
        <taxon>Mycoplasmatota</taxon>
        <taxon>Mollicutes</taxon>
        <taxon>Anaeroplasmatales</taxon>
        <taxon>Anaeroplasmataceae</taxon>
        <taxon>Anaeroplasma</taxon>
    </lineage>
</organism>
<accession>A0A397RV43</accession>
<dbReference type="AlphaFoldDB" id="A0A397RV43"/>
<evidence type="ECO:0000313" key="11">
    <source>
        <dbReference type="EMBL" id="RIA78210.1"/>
    </source>
</evidence>
<dbReference type="Proteomes" id="UP000266506">
    <property type="component" value="Unassembled WGS sequence"/>
</dbReference>
<dbReference type="PIRSF" id="PIRSF002465">
    <property type="entry name" value="Phsphlp_syn_PlsX"/>
    <property type="match status" value="1"/>
</dbReference>
<keyword evidence="5 10" id="KW-0443">Lipid metabolism</keyword>
<dbReference type="HAMAP" id="MF_00019">
    <property type="entry name" value="PlsX"/>
    <property type="match status" value="1"/>
</dbReference>
<dbReference type="SUPFAM" id="SSF53659">
    <property type="entry name" value="Isocitrate/Isopropylmalate dehydrogenase-like"/>
    <property type="match status" value="1"/>
</dbReference>
<dbReference type="InParanoid" id="A0A397RV43"/>
<dbReference type="OrthoDB" id="9806408at2"/>
<evidence type="ECO:0000256" key="6">
    <source>
        <dbReference type="ARBA" id="ARBA00023209"/>
    </source>
</evidence>
<evidence type="ECO:0000256" key="4">
    <source>
        <dbReference type="ARBA" id="ARBA00022679"/>
    </source>
</evidence>
<dbReference type="GO" id="GO:0006633">
    <property type="term" value="P:fatty acid biosynthetic process"/>
    <property type="evidence" value="ECO:0007669"/>
    <property type="project" value="UniProtKB-UniRule"/>
</dbReference>
<dbReference type="EMBL" id="QXEV01000003">
    <property type="protein sequence ID" value="RIA78210.1"/>
    <property type="molecule type" value="Genomic_DNA"/>
</dbReference>
<dbReference type="UniPathway" id="UPA00085"/>
<comment type="pathway">
    <text evidence="10">Lipid metabolism; phospholipid metabolism.</text>
</comment>
<keyword evidence="2 10" id="KW-0963">Cytoplasm</keyword>
<evidence type="ECO:0000256" key="8">
    <source>
        <dbReference type="ARBA" id="ARBA00024069"/>
    </source>
</evidence>
<dbReference type="GO" id="GO:0005737">
    <property type="term" value="C:cytoplasm"/>
    <property type="evidence" value="ECO:0007669"/>
    <property type="project" value="UniProtKB-SubCell"/>
</dbReference>
<evidence type="ECO:0000256" key="10">
    <source>
        <dbReference type="HAMAP-Rule" id="MF_00019"/>
    </source>
</evidence>
<keyword evidence="7 10" id="KW-1208">Phospholipid metabolism</keyword>
<reference evidence="11 12" key="1">
    <citation type="submission" date="2018-08" db="EMBL/GenBank/DDBJ databases">
        <title>Genomic Encyclopedia of Archaeal and Bacterial Type Strains, Phase II (KMG-II): from individual species to whole genera.</title>
        <authorList>
            <person name="Goeker M."/>
        </authorList>
    </citation>
    <scope>NUCLEOTIDE SEQUENCE [LARGE SCALE GENOMIC DNA]</scope>
    <source>
        <strain evidence="11 12">ATCC 27112</strain>
    </source>
</reference>
<evidence type="ECO:0000256" key="2">
    <source>
        <dbReference type="ARBA" id="ARBA00022490"/>
    </source>
</evidence>
<evidence type="ECO:0000256" key="7">
    <source>
        <dbReference type="ARBA" id="ARBA00023264"/>
    </source>
</evidence>
<dbReference type="InterPro" id="IPR012281">
    <property type="entry name" value="Phospholipid_synth_PlsX-like"/>
</dbReference>
<dbReference type="Pfam" id="PF02504">
    <property type="entry name" value="FA_synthesis"/>
    <property type="match status" value="1"/>
</dbReference>
<dbReference type="RefSeq" id="WP_119015687.1">
    <property type="nucleotide sequence ID" value="NZ_QXEV01000003.1"/>
</dbReference>
<protein>
    <recommendedName>
        <fullName evidence="8 10">Phosphate acyltransferase</fullName>
        <ecNumber evidence="8 10">2.3.1.274</ecNumber>
    </recommendedName>
    <alternativeName>
        <fullName evidence="10">Acyl-ACP phosphotransacylase</fullName>
    </alternativeName>
    <alternativeName>
        <fullName evidence="10">Acyl-[acyl-carrier-protein]--phosphate acyltransferase</fullName>
    </alternativeName>
    <alternativeName>
        <fullName evidence="10">Phosphate-acyl-ACP acyltransferase</fullName>
    </alternativeName>
</protein>
<evidence type="ECO:0000256" key="3">
    <source>
        <dbReference type="ARBA" id="ARBA00022516"/>
    </source>
</evidence>
<comment type="caution">
    <text evidence="11">The sequence shown here is derived from an EMBL/GenBank/DDBJ whole genome shotgun (WGS) entry which is preliminary data.</text>
</comment>